<dbReference type="Proteomes" id="UP000640426">
    <property type="component" value="Unassembled WGS sequence"/>
</dbReference>
<dbReference type="InterPro" id="IPR040079">
    <property type="entry name" value="Glutathione_S-Trfase"/>
</dbReference>
<dbReference type="Gene3D" id="3.40.30.10">
    <property type="entry name" value="Glutaredoxin"/>
    <property type="match status" value="1"/>
</dbReference>
<dbReference type="InterPro" id="IPR050983">
    <property type="entry name" value="GST_Omega/HSP26"/>
</dbReference>
<protein>
    <submittedName>
        <fullName evidence="2">Glutathione S-transferase</fullName>
    </submittedName>
</protein>
<evidence type="ECO:0000313" key="2">
    <source>
        <dbReference type="EMBL" id="MBJ6122342.1"/>
    </source>
</evidence>
<dbReference type="InterPro" id="IPR036249">
    <property type="entry name" value="Thioredoxin-like_sf"/>
</dbReference>
<dbReference type="SUPFAM" id="SSF47616">
    <property type="entry name" value="GST C-terminal domain-like"/>
    <property type="match status" value="1"/>
</dbReference>
<keyword evidence="3" id="KW-1185">Reference proteome</keyword>
<evidence type="ECO:0000313" key="3">
    <source>
        <dbReference type="Proteomes" id="UP000640426"/>
    </source>
</evidence>
<dbReference type="Pfam" id="PF13410">
    <property type="entry name" value="GST_C_2"/>
    <property type="match status" value="1"/>
</dbReference>
<name>A0ABS0XQN1_9SPHN</name>
<comment type="caution">
    <text evidence="2">The sequence shown here is derived from an EMBL/GenBank/DDBJ whole genome shotgun (WGS) entry which is preliminary data.</text>
</comment>
<dbReference type="PANTHER" id="PTHR43968">
    <property type="match status" value="1"/>
</dbReference>
<dbReference type="CDD" id="cd03196">
    <property type="entry name" value="GST_C_5"/>
    <property type="match status" value="1"/>
</dbReference>
<dbReference type="SUPFAM" id="SSF52833">
    <property type="entry name" value="Thioredoxin-like"/>
    <property type="match status" value="1"/>
</dbReference>
<dbReference type="SFLD" id="SFLDS00019">
    <property type="entry name" value="Glutathione_Transferase_(cytos"/>
    <property type="match status" value="1"/>
</dbReference>
<evidence type="ECO:0000259" key="1">
    <source>
        <dbReference type="PROSITE" id="PS50404"/>
    </source>
</evidence>
<proteinExistence type="predicted"/>
<dbReference type="EMBL" id="JAELXS010000005">
    <property type="protein sequence ID" value="MBJ6122342.1"/>
    <property type="molecule type" value="Genomic_DNA"/>
</dbReference>
<feature type="domain" description="GST N-terminal" evidence="1">
    <location>
        <begin position="23"/>
        <end position="102"/>
    </location>
</feature>
<dbReference type="InterPro" id="IPR036282">
    <property type="entry name" value="Glutathione-S-Trfase_C_sf"/>
</dbReference>
<dbReference type="PANTHER" id="PTHR43968:SF6">
    <property type="entry name" value="GLUTATHIONE S-TRANSFERASE OMEGA"/>
    <property type="match status" value="1"/>
</dbReference>
<dbReference type="InterPro" id="IPR004045">
    <property type="entry name" value="Glutathione_S-Trfase_N"/>
</dbReference>
<gene>
    <name evidence="2" type="ORF">JAO74_11125</name>
</gene>
<dbReference type="PROSITE" id="PS50404">
    <property type="entry name" value="GST_NTER"/>
    <property type="match status" value="1"/>
</dbReference>
<accession>A0ABS0XQN1</accession>
<dbReference type="Pfam" id="PF13409">
    <property type="entry name" value="GST_N_2"/>
    <property type="match status" value="1"/>
</dbReference>
<reference evidence="3" key="1">
    <citation type="submission" date="2020-12" db="EMBL/GenBank/DDBJ databases">
        <title>Hymenobacter sp.</title>
        <authorList>
            <person name="Kim M.K."/>
        </authorList>
    </citation>
    <scope>NUCLEOTIDE SEQUENCE [LARGE SCALE GENOMIC DNA]</scope>
    <source>
        <strain evidence="3">BT553</strain>
    </source>
</reference>
<organism evidence="2 3">
    <name type="scientific">Sphingomonas mollis</name>
    <dbReference type="NCBI Taxonomy" id="2795726"/>
    <lineage>
        <taxon>Bacteria</taxon>
        <taxon>Pseudomonadati</taxon>
        <taxon>Pseudomonadota</taxon>
        <taxon>Alphaproteobacteria</taxon>
        <taxon>Sphingomonadales</taxon>
        <taxon>Sphingomonadaceae</taxon>
        <taxon>Sphingomonas</taxon>
    </lineage>
</organism>
<sequence>MSSGRKTSPGSPCPAAIRDRSRPIDTLYSFRRCPYAMRARLALLVGEVPFAIREVTLRHKPAAMIAISPKATVPVLQCADGRVIDQSIDIMRWSLERSDPERWLAGDDMALIDLFDDRFKHHLDRYKYADRHGADPLDHRAAGLALLTVLEKRLSTVANLCGPTRSLADMAIMPFVRQFAAVDPDWFDAQPIPQVRQWLADHLASPLFGRAMERLAPWRPDDPVTLWPSADPSL</sequence>
<dbReference type="Gene3D" id="1.20.1050.10">
    <property type="match status" value="1"/>
</dbReference>